<dbReference type="Ensembl" id="ENSANIT00000014132.1">
    <property type="protein sequence ID" value="ENSANIP00000013654.1"/>
    <property type="gene ID" value="ENSANIG00000009266.1"/>
</dbReference>
<protein>
    <recommendedName>
        <fullName evidence="4">Secreted protein</fullName>
    </recommendedName>
</protein>
<evidence type="ECO:0008006" key="4">
    <source>
        <dbReference type="Google" id="ProtNLM"/>
    </source>
</evidence>
<dbReference type="AlphaFoldDB" id="A0A8B9MW83"/>
<accession>A0A8B9MW83</accession>
<keyword evidence="1" id="KW-0732">Signal</keyword>
<reference evidence="2" key="1">
    <citation type="submission" date="2025-08" db="UniProtKB">
        <authorList>
            <consortium name="Ensembl"/>
        </authorList>
    </citation>
    <scope>IDENTIFICATION</scope>
</reference>
<keyword evidence="3" id="KW-1185">Reference proteome</keyword>
<organism evidence="2 3">
    <name type="scientific">Accipiter nisus</name>
    <name type="common">Eurasian sparrowhawk</name>
    <dbReference type="NCBI Taxonomy" id="211598"/>
    <lineage>
        <taxon>Eukaryota</taxon>
        <taxon>Metazoa</taxon>
        <taxon>Chordata</taxon>
        <taxon>Craniata</taxon>
        <taxon>Vertebrata</taxon>
        <taxon>Euteleostomi</taxon>
        <taxon>Archelosauria</taxon>
        <taxon>Archosauria</taxon>
        <taxon>Dinosauria</taxon>
        <taxon>Saurischia</taxon>
        <taxon>Theropoda</taxon>
        <taxon>Coelurosauria</taxon>
        <taxon>Aves</taxon>
        <taxon>Neognathae</taxon>
        <taxon>Neoaves</taxon>
        <taxon>Telluraves</taxon>
        <taxon>Accipitrimorphae</taxon>
        <taxon>Accipitriformes</taxon>
        <taxon>Accipitridae</taxon>
        <taxon>Accipitrinae</taxon>
        <taxon>Accipiter</taxon>
    </lineage>
</organism>
<evidence type="ECO:0000313" key="3">
    <source>
        <dbReference type="Proteomes" id="UP000694541"/>
    </source>
</evidence>
<sequence length="64" mass="7211">MSPYHCFVFCIPIQLLLYVRVAEGQTKQRQTESPVRWGNQNNLPSPLLLKAKAALQKVVETASV</sequence>
<proteinExistence type="predicted"/>
<dbReference type="Proteomes" id="UP000694541">
    <property type="component" value="Unplaced"/>
</dbReference>
<reference evidence="2" key="2">
    <citation type="submission" date="2025-09" db="UniProtKB">
        <authorList>
            <consortium name="Ensembl"/>
        </authorList>
    </citation>
    <scope>IDENTIFICATION</scope>
</reference>
<evidence type="ECO:0000313" key="2">
    <source>
        <dbReference type="Ensembl" id="ENSANIP00000013654.1"/>
    </source>
</evidence>
<feature type="signal peptide" evidence="1">
    <location>
        <begin position="1"/>
        <end position="24"/>
    </location>
</feature>
<name>A0A8B9MW83_9AVES</name>
<evidence type="ECO:0000256" key="1">
    <source>
        <dbReference type="SAM" id="SignalP"/>
    </source>
</evidence>
<feature type="chain" id="PRO_5034027368" description="Secreted protein" evidence="1">
    <location>
        <begin position="25"/>
        <end position="64"/>
    </location>
</feature>